<comment type="caution">
    <text evidence="2">The sequence shown here is derived from an EMBL/GenBank/DDBJ whole genome shotgun (WGS) entry which is preliminary data.</text>
</comment>
<name>A0AAD6V8K8_9AGAR</name>
<evidence type="ECO:0000256" key="1">
    <source>
        <dbReference type="SAM" id="MobiDB-lite"/>
    </source>
</evidence>
<keyword evidence="3" id="KW-1185">Reference proteome</keyword>
<evidence type="ECO:0000313" key="3">
    <source>
        <dbReference type="Proteomes" id="UP001219525"/>
    </source>
</evidence>
<proteinExistence type="predicted"/>
<accession>A0AAD6V8K8</accession>
<protein>
    <submittedName>
        <fullName evidence="2">Uncharacterized protein</fullName>
    </submittedName>
</protein>
<dbReference type="Proteomes" id="UP001219525">
    <property type="component" value="Unassembled WGS sequence"/>
</dbReference>
<dbReference type="AlphaFoldDB" id="A0AAD6V8K8"/>
<feature type="region of interest" description="Disordered" evidence="1">
    <location>
        <begin position="48"/>
        <end position="73"/>
    </location>
</feature>
<feature type="compositionally biased region" description="Basic and acidic residues" evidence="1">
    <location>
        <begin position="56"/>
        <end position="72"/>
    </location>
</feature>
<organism evidence="2 3">
    <name type="scientific">Mycena pura</name>
    <dbReference type="NCBI Taxonomy" id="153505"/>
    <lineage>
        <taxon>Eukaryota</taxon>
        <taxon>Fungi</taxon>
        <taxon>Dikarya</taxon>
        <taxon>Basidiomycota</taxon>
        <taxon>Agaricomycotina</taxon>
        <taxon>Agaricomycetes</taxon>
        <taxon>Agaricomycetidae</taxon>
        <taxon>Agaricales</taxon>
        <taxon>Marasmiineae</taxon>
        <taxon>Mycenaceae</taxon>
        <taxon>Mycena</taxon>
    </lineage>
</organism>
<gene>
    <name evidence="2" type="ORF">GGX14DRAFT_401024</name>
</gene>
<reference evidence="2" key="1">
    <citation type="submission" date="2023-03" db="EMBL/GenBank/DDBJ databases">
        <title>Massive genome expansion in bonnet fungi (Mycena s.s.) driven by repeated elements and novel gene families across ecological guilds.</title>
        <authorList>
            <consortium name="Lawrence Berkeley National Laboratory"/>
            <person name="Harder C.B."/>
            <person name="Miyauchi S."/>
            <person name="Viragh M."/>
            <person name="Kuo A."/>
            <person name="Thoen E."/>
            <person name="Andreopoulos B."/>
            <person name="Lu D."/>
            <person name="Skrede I."/>
            <person name="Drula E."/>
            <person name="Henrissat B."/>
            <person name="Morin E."/>
            <person name="Kohler A."/>
            <person name="Barry K."/>
            <person name="LaButti K."/>
            <person name="Morin E."/>
            <person name="Salamov A."/>
            <person name="Lipzen A."/>
            <person name="Mereny Z."/>
            <person name="Hegedus B."/>
            <person name="Baldrian P."/>
            <person name="Stursova M."/>
            <person name="Weitz H."/>
            <person name="Taylor A."/>
            <person name="Grigoriev I.V."/>
            <person name="Nagy L.G."/>
            <person name="Martin F."/>
            <person name="Kauserud H."/>
        </authorList>
    </citation>
    <scope>NUCLEOTIDE SEQUENCE</scope>
    <source>
        <strain evidence="2">9144</strain>
    </source>
</reference>
<dbReference type="EMBL" id="JARJCW010000065">
    <property type="protein sequence ID" value="KAJ7200018.1"/>
    <property type="molecule type" value="Genomic_DNA"/>
</dbReference>
<evidence type="ECO:0000313" key="2">
    <source>
        <dbReference type="EMBL" id="KAJ7200018.1"/>
    </source>
</evidence>
<sequence length="204" mass="21824">MSSQRRVRVILASLPRYTSKRPGGAIGEINPPYVFVFGGGRTADGAGGVAGGVRDTVGDGRGGGRDSGRPAGRDGGGMICLTAKLVLGHSGLPVMAEQYTVHSVIGNTVVWNSRGAQCAAMKQPAHLRQGRSGTRAHCAWWQLNGIQRLNYKSEAVWTISLANSSSDLHKFIWEVCSETEASPMEYPPYGIAQGTFPMVFRMTE</sequence>